<dbReference type="Proteomes" id="UP000321362">
    <property type="component" value="Chromosome"/>
</dbReference>
<protein>
    <recommendedName>
        <fullName evidence="2">SWIM-type domain-containing protein</fullName>
    </recommendedName>
</protein>
<dbReference type="InterPro" id="IPR007527">
    <property type="entry name" value="Znf_SWIM"/>
</dbReference>
<proteinExistence type="predicted"/>
<keyword evidence="1" id="KW-0862">Zinc</keyword>
<sequence length="576" mass="66638">MFTLQNFEKQLNAVMLQRGKQYHEEGAVAELEENAGRWAAEVEGTETYNISVMLKNDKEIVAYHCDCPYDGAICKHVIAVLFEIRDELATRIIVPNKGAKKNQFEDLLLKISADEYRVFIKDYALSNKDFKRALELFFAEKDGRIDTGKLYADSIKKLIKKHMAKGYMDYRSAAGLAKEVNQLIDKGFDFANKRNFVEAFVIAGVVLKEMMQVITYGDDSSGALGDAIFGTIQLIDQIALSVDAVMDMKTRVFKFLQAELSDAVYFDYGDFGYELMDIFQTLAIELNLHQEFLAWIDAWLPRLTGDYGSYRLEHFKTTKIEFLEAIGRHTEAEALIELNMEIVEVRQAEVDKVISSQDYERAKKLINDGIKIAEDKRHPGTVSQWQKQLLRIALLENDVPLTRKYYRAFAFDRQFDVKYYRALKATYDAEEWGKIVEDIIAGIKTETTKKHGKRTWHPFDSYLLSALSPIYIEERFTDRLFELVKNEKDIDRLMVYHEHLVFSYAHELLQLYIPALERQADKADNRSHYAQLAGNMKKIMKALAFGKEQVIELAKKLKQKYPRRPAMVEELNRVIN</sequence>
<dbReference type="RefSeq" id="WP_147057043.1">
    <property type="nucleotide sequence ID" value="NZ_CP042437.1"/>
</dbReference>
<evidence type="ECO:0000259" key="2">
    <source>
        <dbReference type="PROSITE" id="PS50966"/>
    </source>
</evidence>
<dbReference type="Pfam" id="PF04434">
    <property type="entry name" value="SWIM"/>
    <property type="match status" value="1"/>
</dbReference>
<evidence type="ECO:0000256" key="1">
    <source>
        <dbReference type="PROSITE-ProRule" id="PRU00325"/>
    </source>
</evidence>
<evidence type="ECO:0000313" key="3">
    <source>
        <dbReference type="EMBL" id="QEC78423.1"/>
    </source>
</evidence>
<dbReference type="AlphaFoldDB" id="A0A5B8W3W7"/>
<organism evidence="3 4">
    <name type="scientific">Mucilaginibacter ginsenosidivorax</name>
    <dbReference type="NCBI Taxonomy" id="862126"/>
    <lineage>
        <taxon>Bacteria</taxon>
        <taxon>Pseudomonadati</taxon>
        <taxon>Bacteroidota</taxon>
        <taxon>Sphingobacteriia</taxon>
        <taxon>Sphingobacteriales</taxon>
        <taxon>Sphingobacteriaceae</taxon>
        <taxon>Mucilaginibacter</taxon>
    </lineage>
</organism>
<dbReference type="KEGG" id="mgk:FSB76_21660"/>
<accession>A0A5B8W3W7</accession>
<keyword evidence="4" id="KW-1185">Reference proteome</keyword>
<keyword evidence="1" id="KW-0863">Zinc-finger</keyword>
<dbReference type="PROSITE" id="PS50966">
    <property type="entry name" value="ZF_SWIM"/>
    <property type="match status" value="1"/>
</dbReference>
<gene>
    <name evidence="3" type="ORF">FSB76_21660</name>
</gene>
<feature type="domain" description="SWIM-type" evidence="2">
    <location>
        <begin position="50"/>
        <end position="85"/>
    </location>
</feature>
<dbReference type="OrthoDB" id="9760715at2"/>
<dbReference type="GO" id="GO:0008270">
    <property type="term" value="F:zinc ion binding"/>
    <property type="evidence" value="ECO:0007669"/>
    <property type="project" value="UniProtKB-KW"/>
</dbReference>
<evidence type="ECO:0000313" key="4">
    <source>
        <dbReference type="Proteomes" id="UP000321362"/>
    </source>
</evidence>
<keyword evidence="1" id="KW-0479">Metal-binding</keyword>
<dbReference type="EMBL" id="CP042437">
    <property type="protein sequence ID" value="QEC78423.1"/>
    <property type="molecule type" value="Genomic_DNA"/>
</dbReference>
<reference evidence="3 4" key="1">
    <citation type="journal article" date="2013" name="J. Microbiol.">
        <title>Mucilaginibacter ginsenosidivorax sp. nov., with ginsenoside converting activity isolated from sediment.</title>
        <authorList>
            <person name="Kim J.K."/>
            <person name="Choi T.E."/>
            <person name="Liu Q.M."/>
            <person name="Park H.Y."/>
            <person name="Yi T.H."/>
            <person name="Yoon M.H."/>
            <person name="Kim S.C."/>
            <person name="Im W.T."/>
        </authorList>
    </citation>
    <scope>NUCLEOTIDE SEQUENCE [LARGE SCALE GENOMIC DNA]</scope>
    <source>
        <strain evidence="3 4">KHI28</strain>
    </source>
</reference>
<name>A0A5B8W3W7_9SPHI</name>